<dbReference type="OrthoDB" id="408631at2759"/>
<feature type="domain" description="Alpha/beta hydrolase fold-3" evidence="3">
    <location>
        <begin position="155"/>
        <end position="368"/>
    </location>
</feature>
<organism evidence="4 5">
    <name type="scientific">Delitschia confertaspora ATCC 74209</name>
    <dbReference type="NCBI Taxonomy" id="1513339"/>
    <lineage>
        <taxon>Eukaryota</taxon>
        <taxon>Fungi</taxon>
        <taxon>Dikarya</taxon>
        <taxon>Ascomycota</taxon>
        <taxon>Pezizomycotina</taxon>
        <taxon>Dothideomycetes</taxon>
        <taxon>Pleosporomycetidae</taxon>
        <taxon>Pleosporales</taxon>
        <taxon>Delitschiaceae</taxon>
        <taxon>Delitschia</taxon>
    </lineage>
</organism>
<reference evidence="4" key="1">
    <citation type="journal article" date="2020" name="Stud. Mycol.">
        <title>101 Dothideomycetes genomes: a test case for predicting lifestyles and emergence of pathogens.</title>
        <authorList>
            <person name="Haridas S."/>
            <person name="Albert R."/>
            <person name="Binder M."/>
            <person name="Bloem J."/>
            <person name="Labutti K."/>
            <person name="Salamov A."/>
            <person name="Andreopoulos B."/>
            <person name="Baker S."/>
            <person name="Barry K."/>
            <person name="Bills G."/>
            <person name="Bluhm B."/>
            <person name="Cannon C."/>
            <person name="Castanera R."/>
            <person name="Culley D."/>
            <person name="Daum C."/>
            <person name="Ezra D."/>
            <person name="Gonzalez J."/>
            <person name="Henrissat B."/>
            <person name="Kuo A."/>
            <person name="Liang C."/>
            <person name="Lipzen A."/>
            <person name="Lutzoni F."/>
            <person name="Magnuson J."/>
            <person name="Mondo S."/>
            <person name="Nolan M."/>
            <person name="Ohm R."/>
            <person name="Pangilinan J."/>
            <person name="Park H.-J."/>
            <person name="Ramirez L."/>
            <person name="Alfaro M."/>
            <person name="Sun H."/>
            <person name="Tritt A."/>
            <person name="Yoshinaga Y."/>
            <person name="Zwiers L.-H."/>
            <person name="Turgeon B."/>
            <person name="Goodwin S."/>
            <person name="Spatafora J."/>
            <person name="Crous P."/>
            <person name="Grigoriev I."/>
        </authorList>
    </citation>
    <scope>NUCLEOTIDE SEQUENCE</scope>
    <source>
        <strain evidence="4">ATCC 74209</strain>
    </source>
</reference>
<keyword evidence="2" id="KW-1133">Transmembrane helix</keyword>
<dbReference type="Gene3D" id="3.40.50.1820">
    <property type="entry name" value="alpha/beta hydrolase"/>
    <property type="match status" value="1"/>
</dbReference>
<dbReference type="PANTHER" id="PTHR48081">
    <property type="entry name" value="AB HYDROLASE SUPERFAMILY PROTEIN C4A8.06C"/>
    <property type="match status" value="1"/>
</dbReference>
<evidence type="ECO:0000256" key="1">
    <source>
        <dbReference type="ARBA" id="ARBA00022801"/>
    </source>
</evidence>
<dbReference type="GO" id="GO:0016787">
    <property type="term" value="F:hydrolase activity"/>
    <property type="evidence" value="ECO:0007669"/>
    <property type="project" value="UniProtKB-KW"/>
</dbReference>
<dbReference type="PANTHER" id="PTHR48081:SF2">
    <property type="entry name" value="ALPHA_BETA-HYDROLASE"/>
    <property type="match status" value="1"/>
</dbReference>
<dbReference type="Pfam" id="PF07859">
    <property type="entry name" value="Abhydrolase_3"/>
    <property type="match status" value="1"/>
</dbReference>
<dbReference type="Proteomes" id="UP000799536">
    <property type="component" value="Unassembled WGS sequence"/>
</dbReference>
<evidence type="ECO:0000259" key="3">
    <source>
        <dbReference type="Pfam" id="PF07859"/>
    </source>
</evidence>
<dbReference type="AlphaFoldDB" id="A0A9P4MSU0"/>
<name>A0A9P4MSU0_9PLEO</name>
<dbReference type="InterPro" id="IPR013094">
    <property type="entry name" value="AB_hydrolase_3"/>
</dbReference>
<comment type="caution">
    <text evidence="4">The sequence shown here is derived from an EMBL/GenBank/DDBJ whole genome shotgun (WGS) entry which is preliminary data.</text>
</comment>
<keyword evidence="2" id="KW-0812">Transmembrane</keyword>
<evidence type="ECO:0000313" key="4">
    <source>
        <dbReference type="EMBL" id="KAF2201801.1"/>
    </source>
</evidence>
<feature type="transmembrane region" description="Helical" evidence="2">
    <location>
        <begin position="12"/>
        <end position="36"/>
    </location>
</feature>
<accession>A0A9P4MSU0</accession>
<proteinExistence type="predicted"/>
<sequence>MILDQISYLDCIVFLLFLIPQLLIHVGIWRTVIWLLPTLPSITIFILTSTQVLGIPYRFIRERYLTPPARRSPFVLQATVFQDIVIRCVRYAFSFMPACIGRVFFSRAVALPFLRFRMLRHGMLTSPLKWHEVHHAGLHGLWITSNQSEQPDVVVYYCHGGGFSMGSSYFYLEFLLAWVTLLKEAGYKNPALFTLEYTLVPDAVYPTQLQQTLAGYEHVLSVAKDPSRICIGGDSAGATLSLSFLLYITEHPELRGQLPGMAVMISPWVSLVSPLNRNTSSDYLNADSLERYGRQYCGSKVPVDDPLVSPGQCKDVQKWKAATPRHGWFFTFGAEEVLAPATRELVSLLKAASINVEAYEETAGIHAWPVASLYLGQTADERLGGLRIIVRAVRHRIPSAIQYPVSVSKTPKKVSVTCREGPVSKQLKTR</sequence>
<evidence type="ECO:0000313" key="5">
    <source>
        <dbReference type="Proteomes" id="UP000799536"/>
    </source>
</evidence>
<keyword evidence="5" id="KW-1185">Reference proteome</keyword>
<feature type="transmembrane region" description="Helical" evidence="2">
    <location>
        <begin position="42"/>
        <end position="60"/>
    </location>
</feature>
<dbReference type="SUPFAM" id="SSF53474">
    <property type="entry name" value="alpha/beta-Hydrolases"/>
    <property type="match status" value="1"/>
</dbReference>
<dbReference type="InterPro" id="IPR050300">
    <property type="entry name" value="GDXG_lipolytic_enzyme"/>
</dbReference>
<dbReference type="EMBL" id="ML993961">
    <property type="protein sequence ID" value="KAF2201801.1"/>
    <property type="molecule type" value="Genomic_DNA"/>
</dbReference>
<evidence type="ECO:0000256" key="2">
    <source>
        <dbReference type="SAM" id="Phobius"/>
    </source>
</evidence>
<protein>
    <submittedName>
        <fullName evidence="4">Alpha/beta-hydrolase</fullName>
    </submittedName>
</protein>
<keyword evidence="1" id="KW-0378">Hydrolase</keyword>
<dbReference type="InterPro" id="IPR029058">
    <property type="entry name" value="AB_hydrolase_fold"/>
</dbReference>
<gene>
    <name evidence="4" type="ORF">GQ43DRAFT_370564</name>
</gene>
<keyword evidence="2" id="KW-0472">Membrane</keyword>